<feature type="binding site" evidence="10">
    <location>
        <begin position="149"/>
        <end position="152"/>
    </location>
    <ligand>
        <name>GTP</name>
        <dbReference type="ChEBI" id="CHEBI:37565"/>
    </ligand>
</feature>
<dbReference type="EMBL" id="JAFBFC010000004">
    <property type="protein sequence ID" value="MBM7703773.1"/>
    <property type="molecule type" value="Genomic_DNA"/>
</dbReference>
<comment type="function">
    <text evidence="10">One of several proteins that assist in the late maturation steps of the functional core of the 30S ribosomal subunit. Helps release RbfA from mature subunits. May play a role in the assembly of ribosomal proteins into the subunit. Circularly permuted GTPase that catalyzes slow GTP hydrolysis, GTPase activity is stimulated by the 30S ribosomal subunit.</text>
</comment>
<keyword evidence="6 10" id="KW-0378">Hydrolase</keyword>
<evidence type="ECO:0000256" key="5">
    <source>
        <dbReference type="ARBA" id="ARBA00022741"/>
    </source>
</evidence>
<dbReference type="InterPro" id="IPR004881">
    <property type="entry name" value="Ribosome_biogen_GTPase_RsgA"/>
</dbReference>
<evidence type="ECO:0000313" key="14">
    <source>
        <dbReference type="Proteomes" id="UP000809829"/>
    </source>
</evidence>
<comment type="caution">
    <text evidence="13">The sequence shown here is derived from an EMBL/GenBank/DDBJ whole genome shotgun (WGS) entry which is preliminary data.</text>
</comment>
<dbReference type="SUPFAM" id="SSF52540">
    <property type="entry name" value="P-loop containing nucleoside triphosphate hydrolases"/>
    <property type="match status" value="1"/>
</dbReference>
<evidence type="ECO:0000256" key="8">
    <source>
        <dbReference type="ARBA" id="ARBA00022884"/>
    </source>
</evidence>
<dbReference type="PROSITE" id="PS51721">
    <property type="entry name" value="G_CP"/>
    <property type="match status" value="1"/>
</dbReference>
<keyword evidence="14" id="KW-1185">Reference proteome</keyword>
<dbReference type="PANTHER" id="PTHR32120:SF10">
    <property type="entry name" value="SMALL RIBOSOMAL SUBUNIT BIOGENESIS GTPASE RSGA"/>
    <property type="match status" value="1"/>
</dbReference>
<comment type="similarity">
    <text evidence="10">Belongs to the TRAFAC class YlqF/YawG GTPase family. RsgA subfamily.</text>
</comment>
<evidence type="ECO:0000256" key="4">
    <source>
        <dbReference type="ARBA" id="ARBA00022730"/>
    </source>
</evidence>
<dbReference type="InterPro" id="IPR027417">
    <property type="entry name" value="P-loop_NTPase"/>
</dbReference>
<comment type="subunit">
    <text evidence="10">Monomer. Associates with 30S ribosomal subunit, binds 16S rRNA.</text>
</comment>
<protein>
    <recommendedName>
        <fullName evidence="10">Small ribosomal subunit biogenesis GTPase RsgA</fullName>
        <ecNumber evidence="10">3.6.1.-</ecNumber>
    </recommendedName>
</protein>
<keyword evidence="1 10" id="KW-0963">Cytoplasm</keyword>
<dbReference type="Pfam" id="PF03193">
    <property type="entry name" value="RsgA_GTPase"/>
    <property type="match status" value="1"/>
</dbReference>
<keyword evidence="3 10" id="KW-0479">Metal-binding</keyword>
<dbReference type="GO" id="GO:0016787">
    <property type="term" value="F:hydrolase activity"/>
    <property type="evidence" value="ECO:0007669"/>
    <property type="project" value="UniProtKB-KW"/>
</dbReference>
<dbReference type="Gene3D" id="3.40.50.300">
    <property type="entry name" value="P-loop containing nucleotide triphosphate hydrolases"/>
    <property type="match status" value="1"/>
</dbReference>
<gene>
    <name evidence="10" type="primary">rsgA</name>
    <name evidence="13" type="ORF">JOC83_002622</name>
</gene>
<keyword evidence="7 10" id="KW-0862">Zinc</keyword>
<feature type="binding site" evidence="10">
    <location>
        <position position="287"/>
    </location>
    <ligand>
        <name>Zn(2+)</name>
        <dbReference type="ChEBI" id="CHEBI:29105"/>
    </ligand>
</feature>
<keyword evidence="8 10" id="KW-0694">RNA-binding</keyword>
<name>A0ABS2QX56_9BACI</name>
<evidence type="ECO:0000256" key="6">
    <source>
        <dbReference type="ARBA" id="ARBA00022801"/>
    </source>
</evidence>
<keyword evidence="4 10" id="KW-0699">rRNA-binding</keyword>
<evidence type="ECO:0000256" key="3">
    <source>
        <dbReference type="ARBA" id="ARBA00022723"/>
    </source>
</evidence>
<dbReference type="SUPFAM" id="SSF50249">
    <property type="entry name" value="Nucleic acid-binding proteins"/>
    <property type="match status" value="1"/>
</dbReference>
<proteinExistence type="inferred from homology"/>
<dbReference type="Proteomes" id="UP000809829">
    <property type="component" value="Unassembled WGS sequence"/>
</dbReference>
<feature type="binding site" evidence="10">
    <location>
        <position position="282"/>
    </location>
    <ligand>
        <name>Zn(2+)</name>
        <dbReference type="ChEBI" id="CHEBI:29105"/>
    </ligand>
</feature>
<dbReference type="InterPro" id="IPR030378">
    <property type="entry name" value="G_CP_dom"/>
</dbReference>
<reference evidence="13 14" key="1">
    <citation type="submission" date="2021-01" db="EMBL/GenBank/DDBJ databases">
        <title>Genomic Encyclopedia of Type Strains, Phase IV (KMG-IV): sequencing the most valuable type-strain genomes for metagenomic binning, comparative biology and taxonomic classification.</title>
        <authorList>
            <person name="Goeker M."/>
        </authorList>
    </citation>
    <scope>NUCLEOTIDE SEQUENCE [LARGE SCALE GENOMIC DNA]</scope>
    <source>
        <strain evidence="13 14">DSM 104297</strain>
    </source>
</reference>
<evidence type="ECO:0000256" key="9">
    <source>
        <dbReference type="ARBA" id="ARBA00023134"/>
    </source>
</evidence>
<keyword evidence="5 10" id="KW-0547">Nucleotide-binding</keyword>
<comment type="subcellular location">
    <subcellularLocation>
        <location evidence="10">Cytoplasm</location>
    </subcellularLocation>
</comment>
<dbReference type="PANTHER" id="PTHR32120">
    <property type="entry name" value="SMALL RIBOSOMAL SUBUNIT BIOGENESIS GTPASE RSGA"/>
    <property type="match status" value="1"/>
</dbReference>
<feature type="domain" description="EngC GTPase" evidence="11">
    <location>
        <begin position="110"/>
        <end position="257"/>
    </location>
</feature>
<sequence length="354" mass="40128">MNLKNLGWNEAFESSFNQYRVQGYTIGRVILEHKRLYRVLTDQGELLAEVSGKFRFESLSRQAFPTVGDWVVVKPRWDEHKATIQAVLPRKSKFSRKVAGEKTEEQLVATNIDVLFIVVALNHDFNVRRIERYMVMAWESGAKPVIILNKADLCLNPEDKLKEVESVALGVKIHILSAVNEESIPLLQQYATNGATVALVGSSGVGKSTITNRLMGKEVQYTQEVRDGDDRGRHTTTYRELMILPTGGCIIDTPGMRELQLWDAGESLQDVFEDIDHLSSMCFFANCSHKTEPKCAIKAAIDEGTLSQKRFQSYQKLQRELAYLAQKEDKAAAIQKKVKTKSIHKELKKKINKR</sequence>
<evidence type="ECO:0000256" key="7">
    <source>
        <dbReference type="ARBA" id="ARBA00022833"/>
    </source>
</evidence>
<evidence type="ECO:0000259" key="12">
    <source>
        <dbReference type="PROSITE" id="PS51721"/>
    </source>
</evidence>
<keyword evidence="9 10" id="KW-0342">GTP-binding</keyword>
<dbReference type="HAMAP" id="MF_01820">
    <property type="entry name" value="GTPase_RsgA"/>
    <property type="match status" value="1"/>
</dbReference>
<evidence type="ECO:0000313" key="13">
    <source>
        <dbReference type="EMBL" id="MBM7703773.1"/>
    </source>
</evidence>
<dbReference type="Gene3D" id="1.10.40.50">
    <property type="entry name" value="Probable gtpase engc, domain 3"/>
    <property type="match status" value="1"/>
</dbReference>
<evidence type="ECO:0000256" key="2">
    <source>
        <dbReference type="ARBA" id="ARBA00022517"/>
    </source>
</evidence>
<dbReference type="InterPro" id="IPR010914">
    <property type="entry name" value="RsgA_GTPase_dom"/>
</dbReference>
<evidence type="ECO:0000256" key="1">
    <source>
        <dbReference type="ARBA" id="ARBA00022490"/>
    </source>
</evidence>
<dbReference type="NCBIfam" id="TIGR00157">
    <property type="entry name" value="ribosome small subunit-dependent GTPase A"/>
    <property type="match status" value="1"/>
</dbReference>
<organism evidence="13 14">
    <name type="scientific">Priestia iocasae</name>
    <dbReference type="NCBI Taxonomy" id="2291674"/>
    <lineage>
        <taxon>Bacteria</taxon>
        <taxon>Bacillati</taxon>
        <taxon>Bacillota</taxon>
        <taxon>Bacilli</taxon>
        <taxon>Bacillales</taxon>
        <taxon>Bacillaceae</taxon>
        <taxon>Priestia</taxon>
    </lineage>
</organism>
<evidence type="ECO:0000259" key="11">
    <source>
        <dbReference type="PROSITE" id="PS50936"/>
    </source>
</evidence>
<feature type="binding site" evidence="10">
    <location>
        <position position="295"/>
    </location>
    <ligand>
        <name>Zn(2+)</name>
        <dbReference type="ChEBI" id="CHEBI:29105"/>
    </ligand>
</feature>
<dbReference type="RefSeq" id="WP_205187719.1">
    <property type="nucleotide sequence ID" value="NZ_JAFBFC010000004.1"/>
</dbReference>
<feature type="binding site" evidence="10">
    <location>
        <begin position="201"/>
        <end position="209"/>
    </location>
    <ligand>
        <name>GTP</name>
        <dbReference type="ChEBI" id="CHEBI:37565"/>
    </ligand>
</feature>
<feature type="binding site" evidence="10">
    <location>
        <position position="289"/>
    </location>
    <ligand>
        <name>Zn(2+)</name>
        <dbReference type="ChEBI" id="CHEBI:29105"/>
    </ligand>
</feature>
<dbReference type="EC" id="3.6.1.-" evidence="10"/>
<dbReference type="CDD" id="cd01854">
    <property type="entry name" value="YjeQ_EngC"/>
    <property type="match status" value="1"/>
</dbReference>
<evidence type="ECO:0000256" key="10">
    <source>
        <dbReference type="HAMAP-Rule" id="MF_01820"/>
    </source>
</evidence>
<feature type="domain" description="CP-type G" evidence="12">
    <location>
        <begin position="101"/>
        <end position="259"/>
    </location>
</feature>
<accession>A0ABS2QX56</accession>
<dbReference type="PROSITE" id="PS50936">
    <property type="entry name" value="ENGC_GTPASE"/>
    <property type="match status" value="1"/>
</dbReference>
<keyword evidence="2 10" id="KW-0690">Ribosome biogenesis</keyword>
<dbReference type="Gene3D" id="2.40.50.140">
    <property type="entry name" value="Nucleic acid-binding proteins"/>
    <property type="match status" value="1"/>
</dbReference>
<dbReference type="InterPro" id="IPR012340">
    <property type="entry name" value="NA-bd_OB-fold"/>
</dbReference>
<comment type="cofactor">
    <cofactor evidence="10">
        <name>Zn(2+)</name>
        <dbReference type="ChEBI" id="CHEBI:29105"/>
    </cofactor>
    <text evidence="10">Binds 1 zinc ion per subunit.</text>
</comment>